<dbReference type="PANTHER" id="PTHR43280:SF32">
    <property type="entry name" value="TRANSCRIPTIONAL REGULATORY PROTEIN"/>
    <property type="match status" value="1"/>
</dbReference>
<evidence type="ECO:0000256" key="3">
    <source>
        <dbReference type="ARBA" id="ARBA00023163"/>
    </source>
</evidence>
<dbReference type="Pfam" id="PF12833">
    <property type="entry name" value="HTH_18"/>
    <property type="match status" value="1"/>
</dbReference>
<dbReference type="AlphaFoldDB" id="A0A948TLP4"/>
<evidence type="ECO:0000313" key="5">
    <source>
        <dbReference type="EMBL" id="MBU3855681.1"/>
    </source>
</evidence>
<evidence type="ECO:0000259" key="4">
    <source>
        <dbReference type="PROSITE" id="PS01124"/>
    </source>
</evidence>
<dbReference type="Pfam" id="PF02311">
    <property type="entry name" value="AraC_binding"/>
    <property type="match status" value="1"/>
</dbReference>
<gene>
    <name evidence="5" type="ORF">H9928_03830</name>
</gene>
<reference evidence="5" key="2">
    <citation type="submission" date="2021-04" db="EMBL/GenBank/DDBJ databases">
        <authorList>
            <person name="Gilroy R."/>
        </authorList>
    </citation>
    <scope>NUCLEOTIDE SEQUENCE</scope>
    <source>
        <strain evidence="5">8470</strain>
    </source>
</reference>
<dbReference type="EMBL" id="JAHLFJ010000038">
    <property type="protein sequence ID" value="MBU3855681.1"/>
    <property type="molecule type" value="Genomic_DNA"/>
</dbReference>
<name>A0A948TLP4_9BACT</name>
<dbReference type="SUPFAM" id="SSF46689">
    <property type="entry name" value="Homeodomain-like"/>
    <property type="match status" value="1"/>
</dbReference>
<dbReference type="PROSITE" id="PS01124">
    <property type="entry name" value="HTH_ARAC_FAMILY_2"/>
    <property type="match status" value="1"/>
</dbReference>
<comment type="caution">
    <text evidence="5">The sequence shown here is derived from an EMBL/GenBank/DDBJ whole genome shotgun (WGS) entry which is preliminary data.</text>
</comment>
<dbReference type="PANTHER" id="PTHR43280">
    <property type="entry name" value="ARAC-FAMILY TRANSCRIPTIONAL REGULATOR"/>
    <property type="match status" value="1"/>
</dbReference>
<dbReference type="GO" id="GO:0003700">
    <property type="term" value="F:DNA-binding transcription factor activity"/>
    <property type="evidence" value="ECO:0007669"/>
    <property type="project" value="InterPro"/>
</dbReference>
<dbReference type="SMART" id="SM00342">
    <property type="entry name" value="HTH_ARAC"/>
    <property type="match status" value="1"/>
</dbReference>
<dbReference type="InterPro" id="IPR003313">
    <property type="entry name" value="AraC-bd"/>
</dbReference>
<dbReference type="Gene3D" id="1.10.10.60">
    <property type="entry name" value="Homeodomain-like"/>
    <property type="match status" value="1"/>
</dbReference>
<proteinExistence type="predicted"/>
<evidence type="ECO:0000256" key="1">
    <source>
        <dbReference type="ARBA" id="ARBA00023015"/>
    </source>
</evidence>
<dbReference type="InterPro" id="IPR009057">
    <property type="entry name" value="Homeodomain-like_sf"/>
</dbReference>
<organism evidence="5 6">
    <name type="scientific">Candidatus Phocaeicola excrementipullorum</name>
    <dbReference type="NCBI Taxonomy" id="2838731"/>
    <lineage>
        <taxon>Bacteria</taxon>
        <taxon>Pseudomonadati</taxon>
        <taxon>Bacteroidota</taxon>
        <taxon>Bacteroidia</taxon>
        <taxon>Bacteroidales</taxon>
        <taxon>Bacteroidaceae</taxon>
        <taxon>Phocaeicola</taxon>
    </lineage>
</organism>
<feature type="domain" description="HTH araC/xylS-type" evidence="4">
    <location>
        <begin position="194"/>
        <end position="299"/>
    </location>
</feature>
<accession>A0A948TLP4</accession>
<reference evidence="5" key="1">
    <citation type="journal article" date="2021" name="PeerJ">
        <title>Extensive microbial diversity within the chicken gut microbiome revealed by metagenomics and culture.</title>
        <authorList>
            <person name="Gilroy R."/>
            <person name="Ravi A."/>
            <person name="Getino M."/>
            <person name="Pursley I."/>
            <person name="Horton D.L."/>
            <person name="Alikhan N.F."/>
            <person name="Baker D."/>
            <person name="Gharbi K."/>
            <person name="Hall N."/>
            <person name="Watson M."/>
            <person name="Adriaenssens E.M."/>
            <person name="Foster-Nyarko E."/>
            <person name="Jarju S."/>
            <person name="Secka A."/>
            <person name="Antonio M."/>
            <person name="Oren A."/>
            <person name="Chaudhuri R.R."/>
            <person name="La Ragione R."/>
            <person name="Hildebrand F."/>
            <person name="Pallen M.J."/>
        </authorList>
    </citation>
    <scope>NUCLEOTIDE SEQUENCE</scope>
    <source>
        <strain evidence="5">8470</strain>
    </source>
</reference>
<dbReference type="InterPro" id="IPR018060">
    <property type="entry name" value="HTH_AraC"/>
</dbReference>
<evidence type="ECO:0000256" key="2">
    <source>
        <dbReference type="ARBA" id="ARBA00023125"/>
    </source>
</evidence>
<keyword evidence="3" id="KW-0804">Transcription</keyword>
<protein>
    <submittedName>
        <fullName evidence="5">AraC family transcriptional regulator</fullName>
    </submittedName>
</protein>
<keyword evidence="1" id="KW-0805">Transcription regulation</keyword>
<evidence type="ECO:0000313" key="6">
    <source>
        <dbReference type="Proteomes" id="UP000784286"/>
    </source>
</evidence>
<dbReference type="Proteomes" id="UP000784286">
    <property type="component" value="Unassembled WGS sequence"/>
</dbReference>
<dbReference type="GO" id="GO:0043565">
    <property type="term" value="F:sequence-specific DNA binding"/>
    <property type="evidence" value="ECO:0007669"/>
    <property type="project" value="InterPro"/>
</dbReference>
<keyword evidence="2" id="KW-0238">DNA-binding</keyword>
<sequence>MKTVNDILDIKDVCECNRCLGSKTLHPQASLINLENPDFEENFVKFEFYAILLIEDCTDNCNCCGRRDYDFSNATMVFLTPGEVFRMNTENTLPDKGLLLAFHPDLLFRTTLNNHIDNYTFFFYRKEEALHLSQREKSTVARCFDAIGQELHHDIDSHSSTLISRLIELLLDYCSRFYERQFITREEKNKAIIKKFNSFIDNYIASGQMQEGKFPTPEYCATPLNLSAAYFNDLLKFVTGKTLDEYLQFKRLEAARQMLAKSENTPASVAKLLGFPNVSRFCYIFKQITGMSPNEYRNSRN</sequence>